<evidence type="ECO:0000256" key="6">
    <source>
        <dbReference type="ARBA" id="ARBA00023136"/>
    </source>
</evidence>
<dbReference type="RefSeq" id="WP_345490082.1">
    <property type="nucleotide sequence ID" value="NZ_BAABHY010000001.1"/>
</dbReference>
<protein>
    <submittedName>
        <fullName evidence="9">Outer membrane channel protein TolC</fullName>
    </submittedName>
</protein>
<evidence type="ECO:0000256" key="8">
    <source>
        <dbReference type="SAM" id="SignalP"/>
    </source>
</evidence>
<accession>A0ABP9N4U0</accession>
<comment type="similarity">
    <text evidence="2">Belongs to the outer membrane factor (OMF) (TC 1.B.17) family.</text>
</comment>
<proteinExistence type="inferred from homology"/>
<keyword evidence="10" id="KW-1185">Reference proteome</keyword>
<dbReference type="Gene3D" id="1.20.1600.10">
    <property type="entry name" value="Outer membrane efflux proteins (OEP)"/>
    <property type="match status" value="1"/>
</dbReference>
<evidence type="ECO:0000256" key="1">
    <source>
        <dbReference type="ARBA" id="ARBA00004442"/>
    </source>
</evidence>
<evidence type="ECO:0000313" key="9">
    <source>
        <dbReference type="EMBL" id="GAA5109631.1"/>
    </source>
</evidence>
<feature type="signal peptide" evidence="8">
    <location>
        <begin position="1"/>
        <end position="19"/>
    </location>
</feature>
<dbReference type="SUPFAM" id="SSF56954">
    <property type="entry name" value="Outer membrane efflux proteins (OEP)"/>
    <property type="match status" value="1"/>
</dbReference>
<keyword evidence="5" id="KW-0812">Transmembrane</keyword>
<dbReference type="EMBL" id="BAABHY010000001">
    <property type="protein sequence ID" value="GAA5109631.1"/>
    <property type="molecule type" value="Genomic_DNA"/>
</dbReference>
<feature type="chain" id="PRO_5047127687" evidence="8">
    <location>
        <begin position="20"/>
        <end position="451"/>
    </location>
</feature>
<keyword evidence="4" id="KW-1134">Transmembrane beta strand</keyword>
<keyword evidence="6" id="KW-0472">Membrane</keyword>
<organism evidence="9 10">
    <name type="scientific">Orbus sasakiae</name>
    <dbReference type="NCBI Taxonomy" id="1078475"/>
    <lineage>
        <taxon>Bacteria</taxon>
        <taxon>Pseudomonadati</taxon>
        <taxon>Pseudomonadota</taxon>
        <taxon>Gammaproteobacteria</taxon>
        <taxon>Orbales</taxon>
        <taxon>Orbaceae</taxon>
        <taxon>Orbus</taxon>
    </lineage>
</organism>
<evidence type="ECO:0000256" key="5">
    <source>
        <dbReference type="ARBA" id="ARBA00022692"/>
    </source>
</evidence>
<gene>
    <name evidence="9" type="primary">tolC</name>
    <name evidence="9" type="ORF">GCM10023211_13180</name>
</gene>
<dbReference type="InterPro" id="IPR051906">
    <property type="entry name" value="TolC-like"/>
</dbReference>
<sequence>MKKVLPLLISLMVAPSAFAENLIQVYEQARQTNPELKSALADKDKAYSAITGQRASLLPQLGLSASYGISYGYREAKDQNSKSGDLSLKLSQSLFDFSKWKNLDISKQQASIVDIAYQAQEQTLILNTATNYFNVLKAIDALSYIDAQKKSIYRQLEQTRQQHKVGLVAITDVQNAQANYDLTIAQQVTALNSLNNALEDLRQVSGRFYANLSTININAFNTEKPSNISQLLQQSENSNLDLLTARLSRDVAKEQIRLAQSGHLPTLTLNASTGLSKSEPYGERVNTVPSYSYGHSNTIKGTNSIGITFEMPIFAGGATMSQVEQAQYNYVSFSEKLESANRSVINKVRSSYNNISAAISSIKAYEQSVISAQSSLNATESGYEVGTRTIVDVLSATTQLYNSKKQLSDAKYDYLISLLTLKNAIGTLTADDLIQLNNMLGKETSTLVSID</sequence>
<dbReference type="InterPro" id="IPR003423">
    <property type="entry name" value="OMP_efflux"/>
</dbReference>
<name>A0ABP9N4U0_9GAMM</name>
<keyword evidence="3" id="KW-0813">Transport</keyword>
<dbReference type="PANTHER" id="PTHR30026">
    <property type="entry name" value="OUTER MEMBRANE PROTEIN TOLC"/>
    <property type="match status" value="1"/>
</dbReference>
<dbReference type="PANTHER" id="PTHR30026:SF20">
    <property type="entry name" value="OUTER MEMBRANE PROTEIN TOLC"/>
    <property type="match status" value="1"/>
</dbReference>
<dbReference type="NCBIfam" id="TIGR01844">
    <property type="entry name" value="type_I_sec_TolC"/>
    <property type="match status" value="1"/>
</dbReference>
<evidence type="ECO:0000313" key="10">
    <source>
        <dbReference type="Proteomes" id="UP001500171"/>
    </source>
</evidence>
<dbReference type="NCBIfam" id="NF007002">
    <property type="entry name" value="PRK09465.1"/>
    <property type="match status" value="1"/>
</dbReference>
<evidence type="ECO:0000256" key="4">
    <source>
        <dbReference type="ARBA" id="ARBA00022452"/>
    </source>
</evidence>
<evidence type="ECO:0000256" key="3">
    <source>
        <dbReference type="ARBA" id="ARBA00022448"/>
    </source>
</evidence>
<evidence type="ECO:0000256" key="2">
    <source>
        <dbReference type="ARBA" id="ARBA00007613"/>
    </source>
</evidence>
<comment type="subcellular location">
    <subcellularLocation>
        <location evidence="1">Cell outer membrane</location>
    </subcellularLocation>
</comment>
<dbReference type="InterPro" id="IPR010130">
    <property type="entry name" value="T1SS_OMP_TolC"/>
</dbReference>
<dbReference type="Proteomes" id="UP001500171">
    <property type="component" value="Unassembled WGS sequence"/>
</dbReference>
<dbReference type="Pfam" id="PF02321">
    <property type="entry name" value="OEP"/>
    <property type="match status" value="2"/>
</dbReference>
<keyword evidence="8" id="KW-0732">Signal</keyword>
<keyword evidence="7" id="KW-0998">Cell outer membrane</keyword>
<comment type="caution">
    <text evidence="9">The sequence shown here is derived from an EMBL/GenBank/DDBJ whole genome shotgun (WGS) entry which is preliminary data.</text>
</comment>
<evidence type="ECO:0000256" key="7">
    <source>
        <dbReference type="ARBA" id="ARBA00023237"/>
    </source>
</evidence>
<dbReference type="InterPro" id="IPR058622">
    <property type="entry name" value="TolC"/>
</dbReference>
<reference evidence="10" key="1">
    <citation type="journal article" date="2019" name="Int. J. Syst. Evol. Microbiol.">
        <title>The Global Catalogue of Microorganisms (GCM) 10K type strain sequencing project: providing services to taxonomists for standard genome sequencing and annotation.</title>
        <authorList>
            <consortium name="The Broad Institute Genomics Platform"/>
            <consortium name="The Broad Institute Genome Sequencing Center for Infectious Disease"/>
            <person name="Wu L."/>
            <person name="Ma J."/>
        </authorList>
    </citation>
    <scope>NUCLEOTIDE SEQUENCE [LARGE SCALE GENOMIC DNA]</scope>
    <source>
        <strain evidence="10">JCM 18050</strain>
    </source>
</reference>